<feature type="signal peptide" evidence="2">
    <location>
        <begin position="1"/>
        <end position="34"/>
    </location>
</feature>
<reference evidence="3 4" key="1">
    <citation type="submission" date="2017-06" db="EMBL/GenBank/DDBJ databases">
        <title>A platform for efficient transgenesis in Macrostomum lignano, a flatworm model organism for stem cell research.</title>
        <authorList>
            <person name="Berezikov E."/>
        </authorList>
    </citation>
    <scope>NUCLEOTIDE SEQUENCE [LARGE SCALE GENOMIC DNA]</scope>
    <source>
        <strain evidence="3">DV1</strain>
        <tissue evidence="3">Whole organism</tissue>
    </source>
</reference>
<organism evidence="3 4">
    <name type="scientific">Macrostomum lignano</name>
    <dbReference type="NCBI Taxonomy" id="282301"/>
    <lineage>
        <taxon>Eukaryota</taxon>
        <taxon>Metazoa</taxon>
        <taxon>Spiralia</taxon>
        <taxon>Lophotrochozoa</taxon>
        <taxon>Platyhelminthes</taxon>
        <taxon>Rhabditophora</taxon>
        <taxon>Macrostomorpha</taxon>
        <taxon>Macrostomida</taxon>
        <taxon>Macrostomidae</taxon>
        <taxon>Macrostomum</taxon>
    </lineage>
</organism>
<feature type="compositionally biased region" description="Polar residues" evidence="1">
    <location>
        <begin position="148"/>
        <end position="165"/>
    </location>
</feature>
<name>A0A267DP47_9PLAT</name>
<evidence type="ECO:0000313" key="4">
    <source>
        <dbReference type="Proteomes" id="UP000215902"/>
    </source>
</evidence>
<feature type="compositionally biased region" description="Polar residues" evidence="1">
    <location>
        <begin position="171"/>
        <end position="194"/>
    </location>
</feature>
<evidence type="ECO:0000313" key="3">
    <source>
        <dbReference type="EMBL" id="PAA50332.1"/>
    </source>
</evidence>
<gene>
    <name evidence="3" type="ORF">BOX15_Mlig030986g1</name>
</gene>
<keyword evidence="2" id="KW-0732">Signal</keyword>
<comment type="caution">
    <text evidence="3">The sequence shown here is derived from an EMBL/GenBank/DDBJ whole genome shotgun (WGS) entry which is preliminary data.</text>
</comment>
<dbReference type="Proteomes" id="UP000215902">
    <property type="component" value="Unassembled WGS sequence"/>
</dbReference>
<feature type="compositionally biased region" description="Basic and acidic residues" evidence="1">
    <location>
        <begin position="88"/>
        <end position="100"/>
    </location>
</feature>
<feature type="region of interest" description="Disordered" evidence="1">
    <location>
        <begin position="83"/>
        <end position="194"/>
    </location>
</feature>
<feature type="compositionally biased region" description="Basic and acidic residues" evidence="1">
    <location>
        <begin position="130"/>
        <end position="147"/>
    </location>
</feature>
<evidence type="ECO:0000256" key="2">
    <source>
        <dbReference type="SAM" id="SignalP"/>
    </source>
</evidence>
<evidence type="ECO:0008006" key="5">
    <source>
        <dbReference type="Google" id="ProtNLM"/>
    </source>
</evidence>
<proteinExistence type="predicted"/>
<sequence length="447" mass="48434">MKICPEMAVALPQLSCHHLLMLALYLAAAATADADFSFWQSASDLSDSAKSRLPFNFDNFDWGQRQQSSAVGSGFPATFSSVVQSSKSESRESRTEDTLQHVRKSAKSVEWNRGFQDNGRGGVKQLDSVARQEKIAERSAKELKASESGESSQRNQKLTQVNGRTVVSADSGKQSSFSNSGHAANKTEFSSESNSVDNRLAKAFLPLPPPRVPHLPPHPPHPTPGFPPCSSHSRVNLFLLVHTSSDFGGLSRLLNFLDSLVDRFSPARVIVIFFNRRVLDVVDEAEAAAVASRSRSIAAFRQRLAATVRGLRGHLADECNLPEATAAAERLRHQLRLESPCSLVVMTPAGPGIRVDDRALAEAGQAAEVARRVFDQLTVVVGEIRQLESRAERMLRLFSSLLSLEFGGDAAGGGRADSAAVFDALGRRLCGVADGDGRSTDRWPGHH</sequence>
<evidence type="ECO:0000256" key="1">
    <source>
        <dbReference type="SAM" id="MobiDB-lite"/>
    </source>
</evidence>
<dbReference type="EMBL" id="NIVC01003666">
    <property type="protein sequence ID" value="PAA50332.1"/>
    <property type="molecule type" value="Genomic_DNA"/>
</dbReference>
<accession>A0A267DP47</accession>
<protein>
    <recommendedName>
        <fullName evidence="5">VWFA domain-containing protein</fullName>
    </recommendedName>
</protein>
<dbReference type="AlphaFoldDB" id="A0A267DP47"/>
<keyword evidence="4" id="KW-1185">Reference proteome</keyword>
<feature type="chain" id="PRO_5011995105" description="VWFA domain-containing protein" evidence="2">
    <location>
        <begin position="35"/>
        <end position="447"/>
    </location>
</feature>